<dbReference type="Pfam" id="PF18563">
    <property type="entry name" value="TubC_N"/>
    <property type="match status" value="1"/>
</dbReference>
<dbReference type="Pfam" id="PF00668">
    <property type="entry name" value="Condensation"/>
    <property type="match status" value="1"/>
</dbReference>
<dbReference type="EMBL" id="SFCA01000135">
    <property type="protein sequence ID" value="TRT53917.1"/>
    <property type="molecule type" value="Genomic_DNA"/>
</dbReference>
<dbReference type="Gene3D" id="3.40.50.980">
    <property type="match status" value="2"/>
</dbReference>
<dbReference type="GO" id="GO:0031177">
    <property type="term" value="F:phosphopantetheine binding"/>
    <property type="evidence" value="ECO:0007669"/>
    <property type="project" value="TreeGrafter"/>
</dbReference>
<accession>A0A551XZ12</accession>
<dbReference type="Proteomes" id="UP000316443">
    <property type="component" value="Unassembled WGS sequence"/>
</dbReference>
<dbReference type="GO" id="GO:0043041">
    <property type="term" value="P:amino acid activation for nonribosomal peptide biosynthetic process"/>
    <property type="evidence" value="ECO:0007669"/>
    <property type="project" value="TreeGrafter"/>
</dbReference>
<protein>
    <submittedName>
        <fullName evidence="4">Non-ribosomal peptide synthetase</fullName>
    </submittedName>
</protein>
<feature type="domain" description="AMP-dependent synthetase/ligase" evidence="1">
    <location>
        <begin position="540"/>
        <end position="660"/>
    </location>
</feature>
<reference evidence="4 5" key="1">
    <citation type="submission" date="2019-01" db="EMBL/GenBank/DDBJ databases">
        <title>Coherence of Microcystis species and biogeography revealed through population genomics.</title>
        <authorList>
            <person name="Perez-Carrascal O.M."/>
            <person name="Terrat Y."/>
            <person name="Giani A."/>
            <person name="Fortin N."/>
            <person name="Tromas N."/>
            <person name="Shapiro B.J."/>
        </authorList>
    </citation>
    <scope>NUCLEOTIDE SEQUENCE [LARGE SCALE GENOMIC DNA]</scope>
    <source>
        <strain evidence="4">Ma_QC_C_20070703_M131</strain>
    </source>
</reference>
<dbReference type="GO" id="GO:0005829">
    <property type="term" value="C:cytosol"/>
    <property type="evidence" value="ECO:0007669"/>
    <property type="project" value="TreeGrafter"/>
</dbReference>
<proteinExistence type="predicted"/>
<feature type="domain" description="TubC N-terminal docking" evidence="3">
    <location>
        <begin position="5"/>
        <end position="53"/>
    </location>
</feature>
<evidence type="ECO:0000259" key="2">
    <source>
        <dbReference type="Pfam" id="PF00668"/>
    </source>
</evidence>
<dbReference type="InterPro" id="IPR044894">
    <property type="entry name" value="TubC_N_sf"/>
</dbReference>
<dbReference type="Gene3D" id="1.10.10.1830">
    <property type="entry name" value="Non-ribosomal peptide synthase, adenylation domain"/>
    <property type="match status" value="1"/>
</dbReference>
<dbReference type="PANTHER" id="PTHR45527">
    <property type="entry name" value="NONRIBOSOMAL PEPTIDE SYNTHETASE"/>
    <property type="match status" value="1"/>
</dbReference>
<dbReference type="FunFam" id="3.30.559.10:FF:000012">
    <property type="entry name" value="Non-ribosomal peptide synthetase"/>
    <property type="match status" value="1"/>
</dbReference>
<dbReference type="FunFam" id="3.40.50.980:FF:000001">
    <property type="entry name" value="Non-ribosomal peptide synthetase"/>
    <property type="match status" value="1"/>
</dbReference>
<sequence>MKVGDFLAYLKGLEIKLWLEGEKLRFQAPKGVMTPEIKEEIAAKKPEILDFLRAAKIPTNTVDLEIIFVSRDQDLPLSFAQQRLWFLQQLSPDSHSYNLLEALRLEGSLNLLALEQSLSELIRRHEILRTTFPMVEGQPIQCIAPPSPVSLPLEDLQGLSKNEQTEHLQEIAIALSLKPFNLAKESLVQFKLLKLSSQEYVLLLKMHHIIYDGWSLSIFFDELSQLYAAFVQGLPSPLAKLSIQYADFAVWQRQWLTGEVLERQLNYWQKQLQDAPTILELPTDYPRPPIPSFRGDGQVFRLNQDLTQRLKRLSQESGATLFMTLLAAFFVLISRYSGQSDVLVGSPIANRNSSAIEKLMGFFANTLALRGDMSGNPSFLELLERVKQTTLSAYAHQDLPFEMLVEKLQLNRDLSHNPLIQVMFSLQNTPQSEASLSGLKMESLPLSVELKARFDLEVNFWEVSDRLEAVWCYSTDLFAAPTINQMGQHFQNLLTAIAANPNMGIFELSMLSDEERYQLLSLWNETHTDYPSDQCIHQLFEEQVKRTPDAVAVVCSEQQLTYNELNNRANQLAHYLQKLGVKPDELVGICLERSLDLIVGLLAILKVGGAYVPIDPDYPQERISFMLQDTQVKVILTCESLQTSLPNHQSIVVCLDKDWQQINQASQENL</sequence>
<dbReference type="AlphaFoldDB" id="A0A551XZ12"/>
<evidence type="ECO:0000313" key="4">
    <source>
        <dbReference type="EMBL" id="TRT53917.1"/>
    </source>
</evidence>
<dbReference type="InterPro" id="IPR023213">
    <property type="entry name" value="CAT-like_dom_sf"/>
</dbReference>
<feature type="domain" description="Condensation" evidence="2">
    <location>
        <begin position="73"/>
        <end position="520"/>
    </location>
</feature>
<gene>
    <name evidence="4" type="ORF">EWV85_12910</name>
</gene>
<evidence type="ECO:0000259" key="1">
    <source>
        <dbReference type="Pfam" id="PF00501"/>
    </source>
</evidence>
<dbReference type="InterPro" id="IPR041464">
    <property type="entry name" value="TubC_N"/>
</dbReference>
<dbReference type="GO" id="GO:0008610">
    <property type="term" value="P:lipid biosynthetic process"/>
    <property type="evidence" value="ECO:0007669"/>
    <property type="project" value="UniProtKB-ARBA"/>
</dbReference>
<dbReference type="GO" id="GO:0003824">
    <property type="term" value="F:catalytic activity"/>
    <property type="evidence" value="ECO:0007669"/>
    <property type="project" value="InterPro"/>
</dbReference>
<dbReference type="Gene3D" id="3.30.559.10">
    <property type="entry name" value="Chloramphenicol acetyltransferase-like domain"/>
    <property type="match status" value="1"/>
</dbReference>
<evidence type="ECO:0000259" key="3">
    <source>
        <dbReference type="Pfam" id="PF18563"/>
    </source>
</evidence>
<dbReference type="SUPFAM" id="SSF56801">
    <property type="entry name" value="Acetyl-CoA synthetase-like"/>
    <property type="match status" value="1"/>
</dbReference>
<dbReference type="InterPro" id="IPR000873">
    <property type="entry name" value="AMP-dep_synth/lig_dom"/>
</dbReference>
<dbReference type="Pfam" id="PF00501">
    <property type="entry name" value="AMP-binding"/>
    <property type="match status" value="1"/>
</dbReference>
<feature type="non-terminal residue" evidence="4">
    <location>
        <position position="670"/>
    </location>
</feature>
<dbReference type="SUPFAM" id="SSF52777">
    <property type="entry name" value="CoA-dependent acyltransferases"/>
    <property type="match status" value="2"/>
</dbReference>
<dbReference type="Gene3D" id="3.30.559.30">
    <property type="entry name" value="Nonribosomal peptide synthetase, condensation domain"/>
    <property type="match status" value="1"/>
</dbReference>
<name>A0A551XZ12_MICAE</name>
<dbReference type="GO" id="GO:0044550">
    <property type="term" value="P:secondary metabolite biosynthetic process"/>
    <property type="evidence" value="ECO:0007669"/>
    <property type="project" value="TreeGrafter"/>
</dbReference>
<organism evidence="4 5">
    <name type="scientific">Microcystis aeruginosa Ma_QC_C_20070703_M131</name>
    <dbReference type="NCBI Taxonomy" id="2486263"/>
    <lineage>
        <taxon>Bacteria</taxon>
        <taxon>Bacillati</taxon>
        <taxon>Cyanobacteriota</taxon>
        <taxon>Cyanophyceae</taxon>
        <taxon>Oscillatoriophycideae</taxon>
        <taxon>Chroococcales</taxon>
        <taxon>Microcystaceae</taxon>
        <taxon>Microcystis</taxon>
    </lineage>
</organism>
<dbReference type="CDD" id="cd19531">
    <property type="entry name" value="LCL_NRPS-like"/>
    <property type="match status" value="1"/>
</dbReference>
<comment type="caution">
    <text evidence="4">The sequence shown here is derived from an EMBL/GenBank/DDBJ whole genome shotgun (WGS) entry which is preliminary data.</text>
</comment>
<dbReference type="InterPro" id="IPR001242">
    <property type="entry name" value="Condensation_dom"/>
</dbReference>
<dbReference type="PANTHER" id="PTHR45527:SF14">
    <property type="entry name" value="PLIPASTATIN SYNTHASE SUBUNIT B"/>
    <property type="match status" value="1"/>
</dbReference>
<evidence type="ECO:0000313" key="5">
    <source>
        <dbReference type="Proteomes" id="UP000316443"/>
    </source>
</evidence>